<evidence type="ECO:0000256" key="4">
    <source>
        <dbReference type="ARBA" id="ARBA00004555"/>
    </source>
</evidence>
<sequence length="308" mass="35566">MEAHLPYKSVVVFIACGTMLFAIVFLFAKRQITRFALKSNRVPHAAIGANVPKALQREIEAHLKRVESIKYEAQLLSENLTRLPECEKYQFYFRMKAVDAVKPFEEELRTMYPEIKRQPGQSLHRFLLDQQLHDNNCLHGIKLEVIDKFVQLYEHARHEPGPFQQEQYQEYMDLMNHLLNHVRNKYEHDQAAKELVEGSHKKQPMEEKHGLLFSLIPKCDSHLVSTCLTTKLSDHTDLKTVGSFIEQTNDKTDAKDTCVVYRPNKMKESDSGMFLLTSRHSSSSDGSPTEPGTRFRQIRTNVGGESYV</sequence>
<reference evidence="12" key="1">
    <citation type="journal article" date="2023" name="Mol. Biol. Evol.">
        <title>Third-Generation Sequencing Reveals the Adaptive Role of the Epigenome in Three Deep-Sea Polychaetes.</title>
        <authorList>
            <person name="Perez M."/>
            <person name="Aroh O."/>
            <person name="Sun Y."/>
            <person name="Lan Y."/>
            <person name="Juniper S.K."/>
            <person name="Young C.R."/>
            <person name="Angers B."/>
            <person name="Qian P.Y."/>
        </authorList>
    </citation>
    <scope>NUCLEOTIDE SEQUENCE</scope>
    <source>
        <strain evidence="12">P08H-3</strain>
    </source>
</reference>
<dbReference type="Pfam" id="PF07406">
    <property type="entry name" value="NICE-3"/>
    <property type="match status" value="1"/>
</dbReference>
<evidence type="ECO:0000256" key="11">
    <source>
        <dbReference type="SAM" id="Phobius"/>
    </source>
</evidence>
<keyword evidence="9 11" id="KW-0472">Membrane</keyword>
<organism evidence="12 13">
    <name type="scientific">Paralvinella palmiformis</name>
    <dbReference type="NCBI Taxonomy" id="53620"/>
    <lineage>
        <taxon>Eukaryota</taxon>
        <taxon>Metazoa</taxon>
        <taxon>Spiralia</taxon>
        <taxon>Lophotrochozoa</taxon>
        <taxon>Annelida</taxon>
        <taxon>Polychaeta</taxon>
        <taxon>Sedentaria</taxon>
        <taxon>Canalipalpata</taxon>
        <taxon>Terebellida</taxon>
        <taxon>Terebelliformia</taxon>
        <taxon>Alvinellidae</taxon>
        <taxon>Paralvinella</taxon>
    </lineage>
</organism>
<feature type="region of interest" description="Disordered" evidence="10">
    <location>
        <begin position="277"/>
        <end position="308"/>
    </location>
</feature>
<dbReference type="GO" id="GO:0005739">
    <property type="term" value="C:mitochondrion"/>
    <property type="evidence" value="ECO:0007669"/>
    <property type="project" value="UniProtKB-SubCell"/>
</dbReference>
<evidence type="ECO:0000313" key="13">
    <source>
        <dbReference type="Proteomes" id="UP001208570"/>
    </source>
</evidence>
<dbReference type="AlphaFoldDB" id="A0AAD9NC22"/>
<evidence type="ECO:0000256" key="6">
    <source>
        <dbReference type="ARBA" id="ARBA00022989"/>
    </source>
</evidence>
<dbReference type="Proteomes" id="UP001208570">
    <property type="component" value="Unassembled WGS sequence"/>
</dbReference>
<dbReference type="PANTHER" id="PTHR21425">
    <property type="entry name" value="NICE-3"/>
    <property type="match status" value="1"/>
</dbReference>
<comment type="subcellular location">
    <subcellularLocation>
        <location evidence="4">Golgi apparatus</location>
    </subcellularLocation>
    <subcellularLocation>
        <location evidence="2">Membrane</location>
        <topology evidence="2">Single-pass membrane protein</topology>
    </subcellularLocation>
    <subcellularLocation>
        <location evidence="3">Mitochondrion</location>
    </subcellularLocation>
</comment>
<gene>
    <name evidence="12" type="ORF">LSH36_63g10012</name>
</gene>
<evidence type="ECO:0000256" key="2">
    <source>
        <dbReference type="ARBA" id="ARBA00004167"/>
    </source>
</evidence>
<dbReference type="PANTHER" id="PTHR21425:SF2">
    <property type="entry name" value="PROTEIN C1ORF43"/>
    <property type="match status" value="1"/>
</dbReference>
<dbReference type="GO" id="GO:0005794">
    <property type="term" value="C:Golgi apparatus"/>
    <property type="evidence" value="ECO:0007669"/>
    <property type="project" value="UniProtKB-SubCell"/>
</dbReference>
<comment type="function">
    <text evidence="1">General regulator of phagocytosis. Required to uptake Gram negative bacterium by macrophages.</text>
</comment>
<evidence type="ECO:0000256" key="7">
    <source>
        <dbReference type="ARBA" id="ARBA00023034"/>
    </source>
</evidence>
<keyword evidence="7" id="KW-0333">Golgi apparatus</keyword>
<feature type="transmembrane region" description="Helical" evidence="11">
    <location>
        <begin position="6"/>
        <end position="28"/>
    </location>
</feature>
<protein>
    <submittedName>
        <fullName evidence="12">Uncharacterized protein</fullName>
    </submittedName>
</protein>
<evidence type="ECO:0000256" key="5">
    <source>
        <dbReference type="ARBA" id="ARBA00022692"/>
    </source>
</evidence>
<keyword evidence="8" id="KW-0496">Mitochondrion</keyword>
<keyword evidence="13" id="KW-1185">Reference proteome</keyword>
<proteinExistence type="predicted"/>
<accession>A0AAD9NC22</accession>
<evidence type="ECO:0000313" key="12">
    <source>
        <dbReference type="EMBL" id="KAK2164485.1"/>
    </source>
</evidence>
<dbReference type="EMBL" id="JAODUP010000063">
    <property type="protein sequence ID" value="KAK2164485.1"/>
    <property type="molecule type" value="Genomic_DNA"/>
</dbReference>
<comment type="caution">
    <text evidence="12">The sequence shown here is derived from an EMBL/GenBank/DDBJ whole genome shotgun (WGS) entry which is preliminary data.</text>
</comment>
<keyword evidence="5 11" id="KW-0812">Transmembrane</keyword>
<feature type="compositionally biased region" description="Polar residues" evidence="10">
    <location>
        <begin position="278"/>
        <end position="287"/>
    </location>
</feature>
<evidence type="ECO:0000256" key="1">
    <source>
        <dbReference type="ARBA" id="ARBA00002620"/>
    </source>
</evidence>
<evidence type="ECO:0000256" key="8">
    <source>
        <dbReference type="ARBA" id="ARBA00023128"/>
    </source>
</evidence>
<evidence type="ECO:0000256" key="3">
    <source>
        <dbReference type="ARBA" id="ARBA00004173"/>
    </source>
</evidence>
<keyword evidence="6 11" id="KW-1133">Transmembrane helix</keyword>
<name>A0AAD9NC22_9ANNE</name>
<dbReference type="GO" id="GO:0016020">
    <property type="term" value="C:membrane"/>
    <property type="evidence" value="ECO:0007669"/>
    <property type="project" value="UniProtKB-SubCell"/>
</dbReference>
<evidence type="ECO:0000256" key="10">
    <source>
        <dbReference type="SAM" id="MobiDB-lite"/>
    </source>
</evidence>
<dbReference type="InterPro" id="IPR010876">
    <property type="entry name" value="C1orf43"/>
</dbReference>
<evidence type="ECO:0000256" key="9">
    <source>
        <dbReference type="ARBA" id="ARBA00023136"/>
    </source>
</evidence>